<feature type="transmembrane region" description="Helical" evidence="1">
    <location>
        <begin position="35"/>
        <end position="52"/>
    </location>
</feature>
<comment type="caution">
    <text evidence="2">The sequence shown here is derived from an EMBL/GenBank/DDBJ whole genome shotgun (WGS) entry which is preliminary data.</text>
</comment>
<keyword evidence="1" id="KW-1133">Transmembrane helix</keyword>
<accession>A0A1U7NGS9</accession>
<evidence type="ECO:0000313" key="3">
    <source>
        <dbReference type="Proteomes" id="UP000186341"/>
    </source>
</evidence>
<dbReference type="AlphaFoldDB" id="A0A1U7NGS9"/>
<feature type="transmembrane region" description="Helical" evidence="1">
    <location>
        <begin position="119"/>
        <end position="139"/>
    </location>
</feature>
<protein>
    <recommendedName>
        <fullName evidence="4">DUF308 domain-containing protein</fullName>
    </recommendedName>
</protein>
<proteinExistence type="predicted"/>
<keyword evidence="1" id="KW-0812">Transmembrane</keyword>
<dbReference type="GeneID" id="82202545"/>
<evidence type="ECO:0000313" key="2">
    <source>
        <dbReference type="EMBL" id="OLU40527.1"/>
    </source>
</evidence>
<keyword evidence="1" id="KW-0472">Membrane</keyword>
<feature type="transmembrane region" description="Helical" evidence="1">
    <location>
        <begin position="12"/>
        <end position="29"/>
    </location>
</feature>
<dbReference type="Proteomes" id="UP000186341">
    <property type="component" value="Unassembled WGS sequence"/>
</dbReference>
<name>A0A1U7NGS9_9FIRM</name>
<dbReference type="EMBL" id="MPJW01000105">
    <property type="protein sequence ID" value="OLU40527.1"/>
    <property type="molecule type" value="Genomic_DNA"/>
</dbReference>
<dbReference type="OrthoDB" id="1641596at2"/>
<reference evidence="2 3" key="1">
    <citation type="submission" date="2016-11" db="EMBL/GenBank/DDBJ databases">
        <title>Description of two novel members of the family Erysipelotrichaceae: Ileibacterium lipovorans gen. nov., sp. nov. and Dubosiella newyorkensis, gen. nov., sp. nov.</title>
        <authorList>
            <person name="Cox L.M."/>
            <person name="Sohn J."/>
            <person name="Tyrrell K.L."/>
            <person name="Citron D.M."/>
            <person name="Lawson P.A."/>
            <person name="Patel N.B."/>
            <person name="Iizumi T."/>
            <person name="Perez-Perez G.I."/>
            <person name="Goldstein E.J."/>
            <person name="Blaser M.J."/>
        </authorList>
    </citation>
    <scope>NUCLEOTIDE SEQUENCE [LARGE SCALE GENOMIC DNA]</scope>
    <source>
        <strain evidence="2 3">NYU-BL-A3</strain>
    </source>
</reference>
<organism evidence="2 3">
    <name type="scientific">Ileibacterium valens</name>
    <dbReference type="NCBI Taxonomy" id="1862668"/>
    <lineage>
        <taxon>Bacteria</taxon>
        <taxon>Bacillati</taxon>
        <taxon>Bacillota</taxon>
        <taxon>Erysipelotrichia</taxon>
        <taxon>Erysipelotrichales</taxon>
        <taxon>Erysipelotrichaceae</taxon>
        <taxon>Ileibacterium</taxon>
    </lineage>
</organism>
<evidence type="ECO:0000256" key="1">
    <source>
        <dbReference type="SAM" id="Phobius"/>
    </source>
</evidence>
<feature type="transmembrane region" description="Helical" evidence="1">
    <location>
        <begin position="145"/>
        <end position="163"/>
    </location>
</feature>
<sequence>MRQKKLDRIFRIILIIILFIVGFLCVFDPRIVWDFFMDAALIFSLFNGFRLVIKGFSRHSIRHFLLAVLAFAFASVLMFSSMIPEWVIRVSFGTYSMLMGISMLIQQGIYIYESVRRPLLNWMFSAAYIMIGFLLLFTPRISKEFLIRLFGCYFILLAIRYVSDIQNLTNPNYTWKRTFHISLPTVFAALIPDWTLQKINNHFKEGMDVETYPLKSDKEPILKAMVHIGPEGFQKVGHFSFAYKDIVFSYGNYDHDSDRLGGLLGDGVYFNVPLCLYLPNIIQYEHNTIFEYGIQITEEQEKQMDHLIQNLRDSSYRWYTRIEREDGYLHFRDYESDYGCRLHYRTGAKFYKIRKGRFKTYWVLGENCVVFADLMLGMIGADILSMRGVITPGTYFDYLQEEYEKENSPVVSCVIHPYRPLDSQDPLYKPDHD</sequence>
<feature type="transmembrane region" description="Helical" evidence="1">
    <location>
        <begin position="64"/>
        <end position="83"/>
    </location>
</feature>
<feature type="transmembrane region" description="Helical" evidence="1">
    <location>
        <begin position="95"/>
        <end position="112"/>
    </location>
</feature>
<gene>
    <name evidence="2" type="ORF">BO222_04860</name>
</gene>
<dbReference type="RefSeq" id="WP_075818905.1">
    <property type="nucleotide sequence ID" value="NZ_CAJUTZ010000032.1"/>
</dbReference>
<keyword evidence="3" id="KW-1185">Reference proteome</keyword>
<evidence type="ECO:0008006" key="4">
    <source>
        <dbReference type="Google" id="ProtNLM"/>
    </source>
</evidence>